<dbReference type="OrthoDB" id="5401121at2"/>
<dbReference type="InterPro" id="IPR036890">
    <property type="entry name" value="HATPase_C_sf"/>
</dbReference>
<dbReference type="Proteomes" id="UP000051950">
    <property type="component" value="Unassembled WGS sequence"/>
</dbReference>
<dbReference type="GO" id="GO:0000155">
    <property type="term" value="F:phosphorelay sensor kinase activity"/>
    <property type="evidence" value="ECO:0007669"/>
    <property type="project" value="InterPro"/>
</dbReference>
<proteinExistence type="predicted"/>
<evidence type="ECO:0000256" key="3">
    <source>
        <dbReference type="ARBA" id="ARBA00022553"/>
    </source>
</evidence>
<dbReference type="Pfam" id="PF07730">
    <property type="entry name" value="HisKA_3"/>
    <property type="match status" value="1"/>
</dbReference>
<accession>A0A0T5VK41</accession>
<keyword evidence="7" id="KW-0067">ATP-binding</keyword>
<keyword evidence="3" id="KW-0597">Phosphoprotein</keyword>
<evidence type="ECO:0000256" key="8">
    <source>
        <dbReference type="ARBA" id="ARBA00023012"/>
    </source>
</evidence>
<organism evidence="11 12">
    <name type="scientific">Pedobacter ginsenosidimutans</name>
    <dbReference type="NCBI Taxonomy" id="687842"/>
    <lineage>
        <taxon>Bacteria</taxon>
        <taxon>Pseudomonadati</taxon>
        <taxon>Bacteroidota</taxon>
        <taxon>Sphingobacteriia</taxon>
        <taxon>Sphingobacteriales</taxon>
        <taxon>Sphingobacteriaceae</taxon>
        <taxon>Pedobacter</taxon>
    </lineage>
</organism>
<keyword evidence="9" id="KW-1133">Transmembrane helix</keyword>
<evidence type="ECO:0000313" key="12">
    <source>
        <dbReference type="Proteomes" id="UP000051950"/>
    </source>
</evidence>
<gene>
    <name evidence="11" type="ORF">ASU31_21365</name>
</gene>
<dbReference type="SUPFAM" id="SSF55874">
    <property type="entry name" value="ATPase domain of HSP90 chaperone/DNA topoisomerase II/histidine kinase"/>
    <property type="match status" value="1"/>
</dbReference>
<dbReference type="GO" id="GO:0046983">
    <property type="term" value="F:protein dimerization activity"/>
    <property type="evidence" value="ECO:0007669"/>
    <property type="project" value="InterPro"/>
</dbReference>
<keyword evidence="4" id="KW-0808">Transferase</keyword>
<dbReference type="GO" id="GO:0016020">
    <property type="term" value="C:membrane"/>
    <property type="evidence" value="ECO:0007669"/>
    <property type="project" value="InterPro"/>
</dbReference>
<feature type="domain" description="Histidine kinase" evidence="10">
    <location>
        <begin position="70"/>
        <end position="262"/>
    </location>
</feature>
<dbReference type="SMART" id="SM00387">
    <property type="entry name" value="HATPase_c"/>
    <property type="match status" value="1"/>
</dbReference>
<evidence type="ECO:0000259" key="10">
    <source>
        <dbReference type="PROSITE" id="PS50109"/>
    </source>
</evidence>
<sequence>MQNDQDQEVLFVIIPSIIIFFALSCAIVFLMLYFQKKKFQYAKEKGELEKQYGEQLLQSRLEMQEQTFDTISQEIHDNVGQLLSLAKLQLSIVEQNEVTDKTLITDIKSNVGNALTDLRDIAKSLSTSRIQELTLLQAVEQELQRIARSGVIKCSVEVSGNEQQVAEQKKIIIFRIVQESLQNILKHAEASIINVEFDFLTEQLKITIDDNGIGFSADEKVKVETGLGLQNIVKRSALIMGKATINSTINNGTKITLIIPYV</sequence>
<keyword evidence="5" id="KW-0547">Nucleotide-binding</keyword>
<evidence type="ECO:0000256" key="4">
    <source>
        <dbReference type="ARBA" id="ARBA00022679"/>
    </source>
</evidence>
<feature type="transmembrane region" description="Helical" evidence="9">
    <location>
        <begin position="12"/>
        <end position="34"/>
    </location>
</feature>
<evidence type="ECO:0000256" key="7">
    <source>
        <dbReference type="ARBA" id="ARBA00022840"/>
    </source>
</evidence>
<evidence type="ECO:0000256" key="5">
    <source>
        <dbReference type="ARBA" id="ARBA00022741"/>
    </source>
</evidence>
<dbReference type="GO" id="GO:0005524">
    <property type="term" value="F:ATP binding"/>
    <property type="evidence" value="ECO:0007669"/>
    <property type="project" value="UniProtKB-KW"/>
</dbReference>
<dbReference type="Gene3D" id="1.20.5.1930">
    <property type="match status" value="1"/>
</dbReference>
<evidence type="ECO:0000313" key="11">
    <source>
        <dbReference type="EMBL" id="KRT14073.1"/>
    </source>
</evidence>
<keyword evidence="9" id="KW-0812">Transmembrane</keyword>
<dbReference type="PROSITE" id="PS50109">
    <property type="entry name" value="HIS_KIN"/>
    <property type="match status" value="1"/>
</dbReference>
<keyword evidence="6" id="KW-0418">Kinase</keyword>
<dbReference type="InterPro" id="IPR050482">
    <property type="entry name" value="Sensor_HK_TwoCompSys"/>
</dbReference>
<dbReference type="PANTHER" id="PTHR24421:SF10">
    <property type="entry name" value="NITRATE_NITRITE SENSOR PROTEIN NARQ"/>
    <property type="match status" value="1"/>
</dbReference>
<comment type="catalytic activity">
    <reaction evidence="1">
        <text>ATP + protein L-histidine = ADP + protein N-phospho-L-histidine.</text>
        <dbReference type="EC" id="2.7.13.3"/>
    </reaction>
</comment>
<reference evidence="11 12" key="1">
    <citation type="submission" date="2015-11" db="EMBL/GenBank/DDBJ databases">
        <title>Sequence of Pedobacter ginsenosidimutans.</title>
        <authorList>
            <person name="Carson E."/>
            <person name="Keyser V."/>
            <person name="Newman J."/>
            <person name="Miller J."/>
        </authorList>
    </citation>
    <scope>NUCLEOTIDE SEQUENCE [LARGE SCALE GENOMIC DNA]</scope>
    <source>
        <strain evidence="11 12">KACC 14530</strain>
    </source>
</reference>
<keyword evidence="12" id="KW-1185">Reference proteome</keyword>
<dbReference type="AlphaFoldDB" id="A0A0T5VK41"/>
<dbReference type="CDD" id="cd16917">
    <property type="entry name" value="HATPase_UhpB-NarQ-NarX-like"/>
    <property type="match status" value="1"/>
</dbReference>
<dbReference type="InterPro" id="IPR003594">
    <property type="entry name" value="HATPase_dom"/>
</dbReference>
<dbReference type="PANTHER" id="PTHR24421">
    <property type="entry name" value="NITRATE/NITRITE SENSOR PROTEIN NARX-RELATED"/>
    <property type="match status" value="1"/>
</dbReference>
<dbReference type="EC" id="2.7.13.3" evidence="2"/>
<comment type="caution">
    <text evidence="11">The sequence shown here is derived from an EMBL/GenBank/DDBJ whole genome shotgun (WGS) entry which is preliminary data.</text>
</comment>
<keyword evidence="8" id="KW-0902">Two-component regulatory system</keyword>
<evidence type="ECO:0000256" key="1">
    <source>
        <dbReference type="ARBA" id="ARBA00000085"/>
    </source>
</evidence>
<evidence type="ECO:0000256" key="9">
    <source>
        <dbReference type="SAM" id="Phobius"/>
    </source>
</evidence>
<dbReference type="Pfam" id="PF02518">
    <property type="entry name" value="HATPase_c"/>
    <property type="match status" value="1"/>
</dbReference>
<protein>
    <recommendedName>
        <fullName evidence="2">histidine kinase</fullName>
        <ecNumber evidence="2">2.7.13.3</ecNumber>
    </recommendedName>
</protein>
<dbReference type="STRING" id="687842.ASU31_21365"/>
<dbReference type="Gene3D" id="3.30.565.10">
    <property type="entry name" value="Histidine kinase-like ATPase, C-terminal domain"/>
    <property type="match status" value="1"/>
</dbReference>
<dbReference type="InterPro" id="IPR005467">
    <property type="entry name" value="His_kinase_dom"/>
</dbReference>
<dbReference type="EMBL" id="LMZQ01000026">
    <property type="protein sequence ID" value="KRT14073.1"/>
    <property type="molecule type" value="Genomic_DNA"/>
</dbReference>
<evidence type="ECO:0000256" key="2">
    <source>
        <dbReference type="ARBA" id="ARBA00012438"/>
    </source>
</evidence>
<keyword evidence="9" id="KW-0472">Membrane</keyword>
<evidence type="ECO:0000256" key="6">
    <source>
        <dbReference type="ARBA" id="ARBA00022777"/>
    </source>
</evidence>
<name>A0A0T5VK41_9SPHI</name>
<dbReference type="InterPro" id="IPR011712">
    <property type="entry name" value="Sig_transdc_His_kin_sub3_dim/P"/>
</dbReference>